<evidence type="ECO:0000313" key="3">
    <source>
        <dbReference type="EMBL" id="MBJ7599674.1"/>
    </source>
</evidence>
<dbReference type="InterPro" id="IPR011251">
    <property type="entry name" value="Luciferase-like_dom"/>
</dbReference>
<reference evidence="3" key="1">
    <citation type="submission" date="2020-10" db="EMBL/GenBank/DDBJ databases">
        <title>Ca. Dormibacterota MAGs.</title>
        <authorList>
            <person name="Montgomery K."/>
        </authorList>
    </citation>
    <scope>NUCLEOTIDE SEQUENCE [LARGE SCALE GENOMIC DNA]</scope>
    <source>
        <strain evidence="3">SC8812_S17_10</strain>
    </source>
</reference>
<proteinExistence type="predicted"/>
<dbReference type="SUPFAM" id="SSF51679">
    <property type="entry name" value="Bacterial luciferase-like"/>
    <property type="match status" value="1"/>
</dbReference>
<name>A0A934NAD8_9BACT</name>
<evidence type="ECO:0000313" key="4">
    <source>
        <dbReference type="Proteomes" id="UP000612893"/>
    </source>
</evidence>
<dbReference type="EMBL" id="JAEKNR010000168">
    <property type="protein sequence ID" value="MBJ7599674.1"/>
    <property type="molecule type" value="Genomic_DNA"/>
</dbReference>
<dbReference type="PANTHER" id="PTHR43244:SF1">
    <property type="entry name" value="5,10-METHYLENETETRAHYDROMETHANOPTERIN REDUCTASE"/>
    <property type="match status" value="1"/>
</dbReference>
<feature type="domain" description="Luciferase-like" evidence="2">
    <location>
        <begin position="1"/>
        <end position="220"/>
    </location>
</feature>
<dbReference type="RefSeq" id="WP_338203249.1">
    <property type="nucleotide sequence ID" value="NZ_JAEKNR010000168.1"/>
</dbReference>
<keyword evidence="1" id="KW-0560">Oxidoreductase</keyword>
<organism evidence="3 4">
    <name type="scientific">Candidatus Nephthysia bennettiae</name>
    <dbReference type="NCBI Taxonomy" id="3127016"/>
    <lineage>
        <taxon>Bacteria</taxon>
        <taxon>Bacillati</taxon>
        <taxon>Candidatus Dormiibacterota</taxon>
        <taxon>Candidatus Dormibacteria</taxon>
        <taxon>Candidatus Dormibacterales</taxon>
        <taxon>Candidatus Dormibacteraceae</taxon>
        <taxon>Candidatus Nephthysia</taxon>
    </lineage>
</organism>
<gene>
    <name evidence="3" type="ORF">JF922_16545</name>
</gene>
<dbReference type="PANTHER" id="PTHR43244">
    <property type="match status" value="1"/>
</dbReference>
<dbReference type="Gene3D" id="3.20.20.30">
    <property type="entry name" value="Luciferase-like domain"/>
    <property type="match status" value="1"/>
</dbReference>
<dbReference type="Pfam" id="PF00296">
    <property type="entry name" value="Bac_luciferase"/>
    <property type="match status" value="1"/>
</dbReference>
<dbReference type="GO" id="GO:0016705">
    <property type="term" value="F:oxidoreductase activity, acting on paired donors, with incorporation or reduction of molecular oxygen"/>
    <property type="evidence" value="ECO:0007669"/>
    <property type="project" value="InterPro"/>
</dbReference>
<dbReference type="AlphaFoldDB" id="A0A934NAD8"/>
<accession>A0A934NAD8</accession>
<dbReference type="Proteomes" id="UP000612893">
    <property type="component" value="Unassembled WGS sequence"/>
</dbReference>
<dbReference type="InterPro" id="IPR036661">
    <property type="entry name" value="Luciferase-like_sf"/>
</dbReference>
<keyword evidence="4" id="KW-1185">Reference proteome</keyword>
<comment type="caution">
    <text evidence="3">The sequence shown here is derived from an EMBL/GenBank/DDBJ whole genome shotgun (WGS) entry which is preliminary data.</text>
</comment>
<dbReference type="InterPro" id="IPR050564">
    <property type="entry name" value="F420-G6PD/mer"/>
</dbReference>
<protein>
    <submittedName>
        <fullName evidence="3">LLM class flavin-dependent oxidoreductase</fullName>
    </submittedName>
</protein>
<evidence type="ECO:0000256" key="1">
    <source>
        <dbReference type="ARBA" id="ARBA00023002"/>
    </source>
</evidence>
<sequence length="286" mass="31015">MRFGAHLPIAGFSQLPEGTAIAEYAEAAEALGFTTICANDHLVFSVPWVDGLIALGVAAGRTSRIRLMTTAALLAVRGAGPLGSALAALQHLSGGRLTAAVTPGSTRTDYEAVERDFDTRWSRFDQEIPRLREFLDRALGDAAPPIWIASWGSRAGLRRVARFGAGWLASAYHGTPEHISDCRLYLRDRLVAAGKDPARFPTALATMYLYITEDRTEVSSLRDLVRSPASTSAELRDRLLIGTPDECVGRLRRLEAAGIGEVFVWPLRDEIAQLGRFAEEVAGRLG</sequence>
<evidence type="ECO:0000259" key="2">
    <source>
        <dbReference type="Pfam" id="PF00296"/>
    </source>
</evidence>